<sequence>MTTVPLNPLYRYIAFVCTVLLIILCVLWEWVLAPVIPGGTWLVLKIVPLLFPLYGLWRGNLYTMQWTSMLVLLYFMEGVVRWYSDPTVISRQLAMLETLLSLIVFYVLVMYLRPAKKVAKQRKKTGQ</sequence>
<proteinExistence type="predicted"/>
<dbReference type="Proteomes" id="UP000594903">
    <property type="component" value="Chromosome"/>
</dbReference>
<keyword evidence="1" id="KW-0812">Transmembrane</keyword>
<evidence type="ECO:0000313" key="4">
    <source>
        <dbReference type="Proteomes" id="UP000254603"/>
    </source>
</evidence>
<feature type="transmembrane region" description="Helical" evidence="1">
    <location>
        <begin position="12"/>
        <end position="33"/>
    </location>
</feature>
<dbReference type="Proteomes" id="UP000254603">
    <property type="component" value="Unassembled WGS sequence"/>
</dbReference>
<dbReference type="OrthoDB" id="9181360at2"/>
<evidence type="ECO:0000313" key="3">
    <source>
        <dbReference type="EMBL" id="SUA50250.1"/>
    </source>
</evidence>
<dbReference type="InterPro" id="IPR018643">
    <property type="entry name" value="DUF2069_membrane"/>
</dbReference>
<feature type="transmembrane region" description="Helical" evidence="1">
    <location>
        <begin position="89"/>
        <end position="112"/>
    </location>
</feature>
<name>A0A378XAN0_9BURK</name>
<dbReference type="RefSeq" id="WP_018574850.1">
    <property type="nucleotide sequence ID" value="NZ_CP065725.1"/>
</dbReference>
<accession>A0A378XAN0</accession>
<dbReference type="EMBL" id="CP065725">
    <property type="protein sequence ID" value="QPT40138.1"/>
    <property type="molecule type" value="Genomic_DNA"/>
</dbReference>
<organism evidence="3 4">
    <name type="scientific">Oligella ureolytica</name>
    <dbReference type="NCBI Taxonomy" id="90244"/>
    <lineage>
        <taxon>Bacteria</taxon>
        <taxon>Pseudomonadati</taxon>
        <taxon>Pseudomonadota</taxon>
        <taxon>Betaproteobacteria</taxon>
        <taxon>Burkholderiales</taxon>
        <taxon>Alcaligenaceae</taxon>
        <taxon>Oligella</taxon>
    </lineage>
</organism>
<evidence type="ECO:0000313" key="2">
    <source>
        <dbReference type="EMBL" id="QPT40138.1"/>
    </source>
</evidence>
<reference evidence="2 5" key="2">
    <citation type="submission" date="2020-12" db="EMBL/GenBank/DDBJ databases">
        <title>FDA dAtabase for Regulatory Grade micrObial Sequences (FDA-ARGOS): Supporting development and validation of Infectious Disease Dx tests.</title>
        <authorList>
            <person name="Sproer C."/>
            <person name="Gronow S."/>
            <person name="Severitt S."/>
            <person name="Schroder I."/>
            <person name="Tallon L."/>
            <person name="Sadzewicz L."/>
            <person name="Zhao X."/>
            <person name="Boylan J."/>
            <person name="Ott S."/>
            <person name="Bowen H."/>
            <person name="Vavikolanu K."/>
            <person name="Mehta A."/>
            <person name="Aluvathingal J."/>
            <person name="Nadendla S."/>
            <person name="Lowell S."/>
            <person name="Myers T."/>
            <person name="Yan Y."/>
            <person name="Sichtig H."/>
        </authorList>
    </citation>
    <scope>NUCLEOTIDE SEQUENCE [LARGE SCALE GENOMIC DNA]</scope>
    <source>
        <strain evidence="2 5">FDAARGOS_872</strain>
    </source>
</reference>
<keyword evidence="1" id="KW-1133">Transmembrane helix</keyword>
<evidence type="ECO:0000256" key="1">
    <source>
        <dbReference type="SAM" id="Phobius"/>
    </source>
</evidence>
<dbReference type="STRING" id="1122619.GCA_000373745_01677"/>
<keyword evidence="1" id="KW-0472">Membrane</keyword>
<dbReference type="AlphaFoldDB" id="A0A378XAN0"/>
<reference evidence="3 4" key="1">
    <citation type="submission" date="2018-06" db="EMBL/GenBank/DDBJ databases">
        <authorList>
            <consortium name="Pathogen Informatics"/>
            <person name="Doyle S."/>
        </authorList>
    </citation>
    <scope>NUCLEOTIDE SEQUENCE [LARGE SCALE GENOMIC DNA]</scope>
    <source>
        <strain evidence="3 4">NCTC11997</strain>
    </source>
</reference>
<keyword evidence="5" id="KW-1185">Reference proteome</keyword>
<evidence type="ECO:0000313" key="5">
    <source>
        <dbReference type="Proteomes" id="UP000594903"/>
    </source>
</evidence>
<dbReference type="Pfam" id="PF09842">
    <property type="entry name" value="DUF2069"/>
    <property type="match status" value="1"/>
</dbReference>
<feature type="transmembrane region" description="Helical" evidence="1">
    <location>
        <begin position="64"/>
        <end position="83"/>
    </location>
</feature>
<gene>
    <name evidence="2" type="ORF">I6G29_00390</name>
    <name evidence="3" type="ORF">NCTC11997_00114</name>
</gene>
<dbReference type="EMBL" id="UGSB01000001">
    <property type="protein sequence ID" value="SUA50250.1"/>
    <property type="molecule type" value="Genomic_DNA"/>
</dbReference>
<protein>
    <submittedName>
        <fullName evidence="2">DUF2069 domain-containing protein</fullName>
    </submittedName>
    <submittedName>
        <fullName evidence="3">Predicted membrane protein</fullName>
    </submittedName>
</protein>
<feature type="transmembrane region" description="Helical" evidence="1">
    <location>
        <begin position="39"/>
        <end position="57"/>
    </location>
</feature>